<accession>A0A481W5Y5</accession>
<protein>
    <submittedName>
        <fullName evidence="1">Uncharacterized protein</fullName>
    </submittedName>
</protein>
<dbReference type="RefSeq" id="YP_010082963.1">
    <property type="nucleotide sequence ID" value="NC_055035.1"/>
</dbReference>
<dbReference type="Proteomes" id="UP000292160">
    <property type="component" value="Segment"/>
</dbReference>
<name>A0A481W5Y5_9CAUD</name>
<sequence>MRFTSIIFNKFIIDTFKIICYNKLNIKLKESGYMKRINKVSWFPIGKKGNGDEAVRLILNKKAMEQMGMSKTGCRDVLVEYDFKNKKIMVTPLLENEEGVMVNEITIK</sequence>
<dbReference type="KEGG" id="vg:65071971"/>
<organism evidence="1 2">
    <name type="scientific">Fusobacterium phage Fnu1</name>
    <dbReference type="NCBI Taxonomy" id="2530024"/>
    <lineage>
        <taxon>Viruses</taxon>
        <taxon>Duplodnaviria</taxon>
        <taxon>Heunggongvirae</taxon>
        <taxon>Uroviricota</taxon>
        <taxon>Caudoviricetes</taxon>
        <taxon>Latrobevirus</taxon>
        <taxon>Latrobevirus FNU1</taxon>
    </lineage>
</organism>
<dbReference type="GeneID" id="65071971"/>
<evidence type="ECO:0000313" key="1">
    <source>
        <dbReference type="EMBL" id="QBJ04178.1"/>
    </source>
</evidence>
<reference evidence="1 2" key="1">
    <citation type="submission" date="2019-02" db="EMBL/GenBank/DDBJ databases">
        <title>Genomic, morphological and functional characterisation of novel bacteriophage Fnu1 capable of disrupt Fusobacterium nucleatum biofilm.</title>
        <authorList>
            <person name="Kabwe M."/>
            <person name="Brown T.L."/>
            <person name="Dashper S."/>
            <person name="Speirs L."/>
            <person name="Ku H."/>
            <person name="Petrovski S."/>
            <person name="Chan H.T."/>
            <person name="Lock P."/>
            <person name="Tucci J."/>
        </authorList>
    </citation>
    <scope>NUCLEOTIDE SEQUENCE [LARGE SCALE GENOMIC DNA]</scope>
</reference>
<keyword evidence="2" id="KW-1185">Reference proteome</keyword>
<proteinExistence type="predicted"/>
<evidence type="ECO:0000313" key="2">
    <source>
        <dbReference type="Proteomes" id="UP000292160"/>
    </source>
</evidence>
<dbReference type="EMBL" id="MK554696">
    <property type="protein sequence ID" value="QBJ04178.1"/>
    <property type="molecule type" value="Genomic_DNA"/>
</dbReference>